<accession>A0A9P8I8T4</accession>
<organism evidence="2 3">
    <name type="scientific">Glutinoglossum americanum</name>
    <dbReference type="NCBI Taxonomy" id="1670608"/>
    <lineage>
        <taxon>Eukaryota</taxon>
        <taxon>Fungi</taxon>
        <taxon>Dikarya</taxon>
        <taxon>Ascomycota</taxon>
        <taxon>Pezizomycotina</taxon>
        <taxon>Geoglossomycetes</taxon>
        <taxon>Geoglossales</taxon>
        <taxon>Geoglossaceae</taxon>
        <taxon>Glutinoglossum</taxon>
    </lineage>
</organism>
<feature type="compositionally biased region" description="Basic and acidic residues" evidence="1">
    <location>
        <begin position="311"/>
        <end position="320"/>
    </location>
</feature>
<evidence type="ECO:0000313" key="3">
    <source>
        <dbReference type="Proteomes" id="UP000698800"/>
    </source>
</evidence>
<dbReference type="PANTHER" id="PTHR40618">
    <property type="entry name" value="B-ZIP TRANSCRIPTION FACTOR (EUROFUNG)-RELATED"/>
    <property type="match status" value="1"/>
</dbReference>
<dbReference type="AlphaFoldDB" id="A0A9P8I8T4"/>
<comment type="caution">
    <text evidence="2">The sequence shown here is derived from an EMBL/GenBank/DDBJ whole genome shotgun (WGS) entry which is preliminary data.</text>
</comment>
<feature type="compositionally biased region" description="Basic and acidic residues" evidence="1">
    <location>
        <begin position="138"/>
        <end position="152"/>
    </location>
</feature>
<evidence type="ECO:0008006" key="4">
    <source>
        <dbReference type="Google" id="ProtNLM"/>
    </source>
</evidence>
<gene>
    <name evidence="2" type="ORF">FGG08_002662</name>
</gene>
<feature type="compositionally biased region" description="Low complexity" evidence="1">
    <location>
        <begin position="553"/>
        <end position="579"/>
    </location>
</feature>
<feature type="compositionally biased region" description="Basic and acidic residues" evidence="1">
    <location>
        <begin position="243"/>
        <end position="257"/>
    </location>
</feature>
<feature type="region of interest" description="Disordered" evidence="1">
    <location>
        <begin position="100"/>
        <end position="153"/>
    </location>
</feature>
<reference evidence="2" key="1">
    <citation type="submission" date="2021-03" db="EMBL/GenBank/DDBJ databases">
        <title>Comparative genomics and phylogenomic investigation of the class Geoglossomycetes provide insights into ecological specialization and systematics.</title>
        <authorList>
            <person name="Melie T."/>
            <person name="Pirro S."/>
            <person name="Miller A.N."/>
            <person name="Quandt A."/>
        </authorList>
    </citation>
    <scope>NUCLEOTIDE SEQUENCE</scope>
    <source>
        <strain evidence="2">GBOQ0MN5Z8</strain>
    </source>
</reference>
<evidence type="ECO:0000256" key="1">
    <source>
        <dbReference type="SAM" id="MobiDB-lite"/>
    </source>
</evidence>
<evidence type="ECO:0000313" key="2">
    <source>
        <dbReference type="EMBL" id="KAH0542974.1"/>
    </source>
</evidence>
<dbReference type="PANTHER" id="PTHR40618:SF1">
    <property type="entry name" value="B-ZIP TRANSCRIPTION FACTOR (EUROFUNG)"/>
    <property type="match status" value="1"/>
</dbReference>
<feature type="compositionally biased region" description="Polar residues" evidence="1">
    <location>
        <begin position="323"/>
        <end position="341"/>
    </location>
</feature>
<dbReference type="InterPro" id="IPR046347">
    <property type="entry name" value="bZIP_sf"/>
</dbReference>
<keyword evidence="3" id="KW-1185">Reference proteome</keyword>
<dbReference type="EMBL" id="JAGHQL010000042">
    <property type="protein sequence ID" value="KAH0542974.1"/>
    <property type="molecule type" value="Genomic_DNA"/>
</dbReference>
<dbReference type="Proteomes" id="UP000698800">
    <property type="component" value="Unassembled WGS sequence"/>
</dbReference>
<dbReference type="GO" id="GO:0003700">
    <property type="term" value="F:DNA-binding transcription factor activity"/>
    <property type="evidence" value="ECO:0007669"/>
    <property type="project" value="InterPro"/>
</dbReference>
<proteinExistence type="predicted"/>
<protein>
    <recommendedName>
        <fullName evidence="4">BZIP domain-containing protein</fullName>
    </recommendedName>
</protein>
<dbReference type="OrthoDB" id="3555317at2759"/>
<feature type="region of interest" description="Disordered" evidence="1">
    <location>
        <begin position="232"/>
        <end position="341"/>
    </location>
</feature>
<feature type="region of interest" description="Disordered" evidence="1">
    <location>
        <begin position="539"/>
        <end position="581"/>
    </location>
</feature>
<feature type="compositionally biased region" description="Basic residues" evidence="1">
    <location>
        <begin position="258"/>
        <end position="270"/>
    </location>
</feature>
<name>A0A9P8I8T4_9PEZI</name>
<sequence>MNSNQPQDGQFEVDYGSAYLNNLLQPTSNPHAGILPNTSRSYMQHTYIGGTNAHMDLSILDSETHNDSRVIEEIRSSSGSQARSNDTTLLGGLVLKQASVDSEALSSKQPDGRSRKKSRTNSQGSDDEATSKKVRGRPRVDTTDETAADRRRTQIRLAQRAYRLRKETTISSLKEKVSELQSAIEDVNKSFLKFNDNAMNSGLIQMRPDLARDLKEATEQFLTLARMANSDQDIGFDDEEEESGKRDLENVVEDKPKTTTRRGTAKRTKRAPPAPEKSKPDPWGYRVEPEEEQPLNENGKRPNKLSPIPEPPKDESRHGWESTGVSRSPIPSTSGSRFGPAQSLQQYRVEVPPLDQYPGAFNSQQAAPPLPYTLTFQETGFARRLHRAAIERGCYLLLSPNSPPSEVERVFGFCFTFNSREEILQRMSVMLAKSTKESLEYSQAPFLHIGGAGFHYPRKGASRNPRTMRTDLTLPVRSIGPMALALSEGAREKGITPEEMISLVGLDGEWFDPLDVEGYLREKGFVFPGESSFAEIEVSSPGASDTASAMMTPLSPTLSGGNSGNNSSTNSHPSPSELSASYNQDFDFHNDILFAGGAAMDPFTGASMIPENDSYFNPNVEKPLRRDGDGMFPPPMDPFGFGGGHHMQNNANVTSIPHILNGNAAAGMGKRKRIVSIDISVLVNELINRGRCLGKAPGFRKKDVDEAIRIATIPTY</sequence>
<dbReference type="Gene3D" id="1.20.5.170">
    <property type="match status" value="1"/>
</dbReference>
<dbReference type="CDD" id="cd14688">
    <property type="entry name" value="bZIP_YAP"/>
    <property type="match status" value="1"/>
</dbReference>
<dbReference type="SUPFAM" id="SSF57959">
    <property type="entry name" value="Leucine zipper domain"/>
    <property type="match status" value="1"/>
</dbReference>